<evidence type="ECO:0000313" key="2">
    <source>
        <dbReference type="EMBL" id="ROR22118.1"/>
    </source>
</evidence>
<feature type="transmembrane region" description="Helical" evidence="1">
    <location>
        <begin position="82"/>
        <end position="106"/>
    </location>
</feature>
<organism evidence="2 3">
    <name type="scientific">Mobilisporobacter senegalensis</name>
    <dbReference type="NCBI Taxonomy" id="1329262"/>
    <lineage>
        <taxon>Bacteria</taxon>
        <taxon>Bacillati</taxon>
        <taxon>Bacillota</taxon>
        <taxon>Clostridia</taxon>
        <taxon>Lachnospirales</taxon>
        <taxon>Lachnospiraceae</taxon>
        <taxon>Mobilisporobacter</taxon>
    </lineage>
</organism>
<feature type="transmembrane region" description="Helical" evidence="1">
    <location>
        <begin position="118"/>
        <end position="137"/>
    </location>
</feature>
<accession>A0A3N1X809</accession>
<evidence type="ECO:0000256" key="1">
    <source>
        <dbReference type="SAM" id="Phobius"/>
    </source>
</evidence>
<reference evidence="2 3" key="1">
    <citation type="submission" date="2018-11" db="EMBL/GenBank/DDBJ databases">
        <title>Genomic Encyclopedia of Type Strains, Phase IV (KMG-IV): sequencing the most valuable type-strain genomes for metagenomic binning, comparative biology and taxonomic classification.</title>
        <authorList>
            <person name="Goeker M."/>
        </authorList>
    </citation>
    <scope>NUCLEOTIDE SEQUENCE [LARGE SCALE GENOMIC DNA]</scope>
    <source>
        <strain evidence="2 3">DSM 26537</strain>
    </source>
</reference>
<dbReference type="OrthoDB" id="2973330at2"/>
<keyword evidence="3" id="KW-1185">Reference proteome</keyword>
<dbReference type="EMBL" id="RJVG01000017">
    <property type="protein sequence ID" value="ROR22118.1"/>
    <property type="molecule type" value="Genomic_DNA"/>
</dbReference>
<comment type="caution">
    <text evidence="2">The sequence shown here is derived from an EMBL/GenBank/DDBJ whole genome shotgun (WGS) entry which is preliminary data.</text>
</comment>
<sequence length="142" mass="16903">MRKNLWFRYLFIIIFLSILIFLKEYIVRKIQLDYYRNFEMNFLHYIFIPLIFNVLIGILLGMDHFMNEIKKEGSWHINLPKIELLGIPSLLFSLTFLFGYMGLTFANRLLSQTSSLEGNYIAVFQIIFGFTCITCLYKGNKM</sequence>
<dbReference type="Proteomes" id="UP000273083">
    <property type="component" value="Unassembled WGS sequence"/>
</dbReference>
<gene>
    <name evidence="2" type="ORF">EDD66_11730</name>
</gene>
<keyword evidence="1" id="KW-0812">Transmembrane</keyword>
<proteinExistence type="predicted"/>
<name>A0A3N1X809_9FIRM</name>
<keyword evidence="1" id="KW-0472">Membrane</keyword>
<evidence type="ECO:0000313" key="3">
    <source>
        <dbReference type="Proteomes" id="UP000273083"/>
    </source>
</evidence>
<keyword evidence="1" id="KW-1133">Transmembrane helix</keyword>
<protein>
    <submittedName>
        <fullName evidence="2">Uncharacterized protein</fullName>
    </submittedName>
</protein>
<feature type="transmembrane region" description="Helical" evidence="1">
    <location>
        <begin position="42"/>
        <end position="61"/>
    </location>
</feature>
<dbReference type="RefSeq" id="WP_123610914.1">
    <property type="nucleotide sequence ID" value="NZ_RJVG01000017.1"/>
</dbReference>
<dbReference type="AlphaFoldDB" id="A0A3N1X809"/>
<feature type="transmembrane region" description="Helical" evidence="1">
    <location>
        <begin position="5"/>
        <end position="22"/>
    </location>
</feature>